<dbReference type="EMBL" id="AMYB01000002">
    <property type="protein sequence ID" value="OAD05790.1"/>
    <property type="molecule type" value="Genomic_DNA"/>
</dbReference>
<sequence length="237" mass="27375">MTQDLLDDSSRGYRLVGGQALLRLEAFDTMVDNPIEVLHTVMLDVGKALVKNLVRDDLNDQELDILQKLVRSYDSKGFKRKLSSSLRLRGSFVGRDYKIVLQQLPILLENMVIRRLVRMTPGFEAIKNCLGSLGRLISLIYISGITSHSHVYVQAIRCEYMQFKNCVLLHDGELRKMSTPKKKRATLHNTSKMHILCHLTEDIIRFGSPVFFYETEKGKQFNRFIREALFRTNRRGI</sequence>
<dbReference type="Proteomes" id="UP000077051">
    <property type="component" value="Unassembled WGS sequence"/>
</dbReference>
<comment type="caution">
    <text evidence="1">The sequence shown here is derived from an EMBL/GenBank/DDBJ whole genome shotgun (WGS) entry which is preliminary data.</text>
</comment>
<dbReference type="OrthoDB" id="2286841at2759"/>
<protein>
    <submittedName>
        <fullName evidence="1">Uncharacterized protein</fullName>
    </submittedName>
</protein>
<accession>A0A162QUK1</accession>
<dbReference type="VEuPathDB" id="FungiDB:MUCCIDRAFT_79134"/>
<gene>
    <name evidence="1" type="ORF">MUCCIDRAFT_79134</name>
</gene>
<evidence type="ECO:0000313" key="2">
    <source>
        <dbReference type="Proteomes" id="UP000077051"/>
    </source>
</evidence>
<proteinExistence type="predicted"/>
<name>A0A162QUK1_MUCCL</name>
<reference evidence="1 2" key="1">
    <citation type="submission" date="2015-06" db="EMBL/GenBank/DDBJ databases">
        <title>Expansion of signal transduction pathways in fungi by whole-genome duplication.</title>
        <authorList>
            <consortium name="DOE Joint Genome Institute"/>
            <person name="Corrochano L.M."/>
            <person name="Kuo A."/>
            <person name="Marcet-Houben M."/>
            <person name="Polaino S."/>
            <person name="Salamov A."/>
            <person name="Villalobos J.M."/>
            <person name="Alvarez M.I."/>
            <person name="Avalos J."/>
            <person name="Benito E.P."/>
            <person name="Benoit I."/>
            <person name="Burger G."/>
            <person name="Camino L.P."/>
            <person name="Canovas D."/>
            <person name="Cerda-Olmedo E."/>
            <person name="Cheng J.-F."/>
            <person name="Dominguez A."/>
            <person name="Elias M."/>
            <person name="Eslava A.P."/>
            <person name="Glaser F."/>
            <person name="Grimwood J."/>
            <person name="Gutierrez G."/>
            <person name="Heitman J."/>
            <person name="Henrissat B."/>
            <person name="Iturriaga E.A."/>
            <person name="Lang B.F."/>
            <person name="Lavin J.L."/>
            <person name="Lee S."/>
            <person name="Li W."/>
            <person name="Lindquist E."/>
            <person name="Lopez-Garcia S."/>
            <person name="Luque E.M."/>
            <person name="Marcos A.T."/>
            <person name="Martin J."/>
            <person name="Mccluskey K."/>
            <person name="Medina H.R."/>
            <person name="Miralles-Duran A."/>
            <person name="Miyazaki A."/>
            <person name="Munoz-Torres E."/>
            <person name="Oguiza J.A."/>
            <person name="Ohm R."/>
            <person name="Olmedo M."/>
            <person name="Orejas M."/>
            <person name="Ortiz-Castellanos L."/>
            <person name="Pisabarro A.G."/>
            <person name="Rodriguez-Romero J."/>
            <person name="Ruiz-Herrera J."/>
            <person name="Ruiz-Vazquez R."/>
            <person name="Sanz C."/>
            <person name="Schackwitz W."/>
            <person name="Schmutz J."/>
            <person name="Shahriari M."/>
            <person name="Shelest E."/>
            <person name="Silva-Franco F."/>
            <person name="Soanes D."/>
            <person name="Syed K."/>
            <person name="Tagua V.G."/>
            <person name="Talbot N.J."/>
            <person name="Thon M."/>
            <person name="De Vries R.P."/>
            <person name="Wiebenga A."/>
            <person name="Yadav J.S."/>
            <person name="Braun E.L."/>
            <person name="Baker S."/>
            <person name="Garre V."/>
            <person name="Horwitz B."/>
            <person name="Torres-Martinez S."/>
            <person name="Idnurm A."/>
            <person name="Herrera-Estrella A."/>
            <person name="Gabaldon T."/>
            <person name="Grigoriev I.V."/>
        </authorList>
    </citation>
    <scope>NUCLEOTIDE SEQUENCE [LARGE SCALE GENOMIC DNA]</scope>
    <source>
        <strain evidence="1 2">CBS 277.49</strain>
    </source>
</reference>
<dbReference type="AlphaFoldDB" id="A0A162QUK1"/>
<evidence type="ECO:0000313" key="1">
    <source>
        <dbReference type="EMBL" id="OAD05790.1"/>
    </source>
</evidence>
<organism evidence="1 2">
    <name type="scientific">Mucor lusitanicus CBS 277.49</name>
    <dbReference type="NCBI Taxonomy" id="747725"/>
    <lineage>
        <taxon>Eukaryota</taxon>
        <taxon>Fungi</taxon>
        <taxon>Fungi incertae sedis</taxon>
        <taxon>Mucoromycota</taxon>
        <taxon>Mucoromycotina</taxon>
        <taxon>Mucoromycetes</taxon>
        <taxon>Mucorales</taxon>
        <taxon>Mucorineae</taxon>
        <taxon>Mucoraceae</taxon>
        <taxon>Mucor</taxon>
    </lineage>
</organism>
<keyword evidence="2" id="KW-1185">Reference proteome</keyword>
<dbReference type="STRING" id="747725.A0A162QUK1"/>